<gene>
    <name evidence="2" type="ORF">RHABOEDO_001065</name>
</gene>
<dbReference type="PANTHER" id="PTHR31876">
    <property type="entry name" value="COV-LIKE PROTEIN 1"/>
    <property type="match status" value="1"/>
</dbReference>
<proteinExistence type="predicted"/>
<evidence type="ECO:0000313" key="3">
    <source>
        <dbReference type="Proteomes" id="UP000826014"/>
    </source>
</evidence>
<dbReference type="PANTHER" id="PTHR31876:SF26">
    <property type="entry name" value="PROTEIN LIKE COV 2"/>
    <property type="match status" value="1"/>
</dbReference>
<accession>A0ABX8V0S1</accession>
<keyword evidence="1" id="KW-0472">Membrane</keyword>
<dbReference type="EMBL" id="CP075587">
    <property type="protein sequence ID" value="QYF48839.1"/>
    <property type="molecule type" value="Genomic_DNA"/>
</dbReference>
<protein>
    <recommendedName>
        <fullName evidence="4">DUF502 domain-containing protein</fullName>
    </recommendedName>
</protein>
<keyword evidence="1" id="KW-1133">Transmembrane helix</keyword>
<keyword evidence="1" id="KW-0812">Transmembrane</keyword>
<dbReference type="InterPro" id="IPR007462">
    <property type="entry name" value="COV1-like"/>
</dbReference>
<reference evidence="2 3" key="1">
    <citation type="journal article" date="2022" name="bioRxiv">
        <title>Ecology and evolution of chlamydial symbionts of arthropods.</title>
        <authorList>
            <person name="Halter T."/>
            <person name="Koestlbacher S."/>
            <person name="Collingro A."/>
            <person name="Sixt B.S."/>
            <person name="Toenshoff E.R."/>
            <person name="Hendrickx F."/>
            <person name="Kostanjsek R."/>
            <person name="Horn M."/>
        </authorList>
    </citation>
    <scope>NUCLEOTIDE SEQUENCE [LARGE SCALE GENOMIC DNA]</scope>
    <source>
        <strain evidence="2">W744xW776</strain>
    </source>
</reference>
<dbReference type="Pfam" id="PF04367">
    <property type="entry name" value="DUF502"/>
    <property type="match status" value="1"/>
</dbReference>
<evidence type="ECO:0000313" key="2">
    <source>
        <dbReference type="EMBL" id="QYF48839.1"/>
    </source>
</evidence>
<evidence type="ECO:0008006" key="4">
    <source>
        <dbReference type="Google" id="ProtNLM"/>
    </source>
</evidence>
<sequence>MKKYFLTGLVILLPLAVTIAVLLFLINFLTQPFIGVVSAVLSKMNLLNRNFLFLSPEHLVRYTSQVVILILLFIITVLLGAITRWFVINSLFRLGDKIIHRIPIVNTVYKTTQDIIKTLFSKEKNSFKQVVMVPFPREGVYVIGLVSRDAPEMCSHSVNNDLVSVLIPTTPNPTTGFLLMYPREQLLCVDMRPEDAIKYIVSCGVIVPPVKPSTPL</sequence>
<name>A0ABX8V0S1_9BACT</name>
<dbReference type="RefSeq" id="WP_215216428.1">
    <property type="nucleotide sequence ID" value="NZ_CP075587.1"/>
</dbReference>
<evidence type="ECO:0000256" key="1">
    <source>
        <dbReference type="SAM" id="Phobius"/>
    </source>
</evidence>
<feature type="transmembrane region" description="Helical" evidence="1">
    <location>
        <begin position="66"/>
        <end position="87"/>
    </location>
</feature>
<keyword evidence="3" id="KW-1185">Reference proteome</keyword>
<organism evidence="2 3">
    <name type="scientific">Candidatus Rhabdochlamydia oedothoracis</name>
    <dbReference type="NCBI Taxonomy" id="2720720"/>
    <lineage>
        <taxon>Bacteria</taxon>
        <taxon>Pseudomonadati</taxon>
        <taxon>Chlamydiota</taxon>
        <taxon>Chlamydiia</taxon>
        <taxon>Parachlamydiales</taxon>
        <taxon>Candidatus Rhabdochlamydiaceae</taxon>
        <taxon>Candidatus Rhabdochlamydia</taxon>
    </lineage>
</organism>
<dbReference type="Proteomes" id="UP000826014">
    <property type="component" value="Chromosome"/>
</dbReference>